<reference evidence="2" key="1">
    <citation type="submission" date="2017-03" db="EMBL/GenBank/DDBJ databases">
        <title>Phytopthora megakarya and P. palmivora, two closely related causual agents of cacao black pod achieved similar genome size and gene model numbers by different mechanisms.</title>
        <authorList>
            <person name="Ali S."/>
            <person name="Shao J."/>
            <person name="Larry D.J."/>
            <person name="Kronmiller B."/>
            <person name="Shen D."/>
            <person name="Strem M.D."/>
            <person name="Melnick R.L."/>
            <person name="Guiltinan M.J."/>
            <person name="Tyler B.M."/>
            <person name="Meinhardt L.W."/>
            <person name="Bailey B.A."/>
        </authorList>
    </citation>
    <scope>NUCLEOTIDE SEQUENCE [LARGE SCALE GENOMIC DNA]</scope>
    <source>
        <strain evidence="2">zdho120</strain>
    </source>
</reference>
<dbReference type="AlphaFoldDB" id="A0A225UVI2"/>
<evidence type="ECO:0000313" key="2">
    <source>
        <dbReference type="Proteomes" id="UP000198211"/>
    </source>
</evidence>
<keyword evidence="2" id="KW-1185">Reference proteome</keyword>
<name>A0A225UVI2_9STRA</name>
<accession>A0A225UVI2</accession>
<protein>
    <submittedName>
        <fullName evidence="1">Crinkler (CRN)</fullName>
    </submittedName>
</protein>
<proteinExistence type="predicted"/>
<comment type="caution">
    <text evidence="1">The sequence shown here is derived from an EMBL/GenBank/DDBJ whole genome shotgun (WGS) entry which is preliminary data.</text>
</comment>
<dbReference type="EMBL" id="NBNE01010875">
    <property type="protein sequence ID" value="OWY97073.1"/>
    <property type="molecule type" value="Genomic_DNA"/>
</dbReference>
<dbReference type="Proteomes" id="UP000198211">
    <property type="component" value="Unassembled WGS sequence"/>
</dbReference>
<evidence type="ECO:0000313" key="1">
    <source>
        <dbReference type="EMBL" id="OWY97073.1"/>
    </source>
</evidence>
<sequence length="85" mass="9955">MEERVFWKTIKDLLFHNAIGLVDDFNQEELRQSSGFLPFDLLATSCRYDTKHDDSARIVVMPVWSETNLLKYAKSTNWVITMAAW</sequence>
<organism evidence="1 2">
    <name type="scientific">Phytophthora megakarya</name>
    <dbReference type="NCBI Taxonomy" id="4795"/>
    <lineage>
        <taxon>Eukaryota</taxon>
        <taxon>Sar</taxon>
        <taxon>Stramenopiles</taxon>
        <taxon>Oomycota</taxon>
        <taxon>Peronosporomycetes</taxon>
        <taxon>Peronosporales</taxon>
        <taxon>Peronosporaceae</taxon>
        <taxon>Phytophthora</taxon>
    </lineage>
</organism>
<gene>
    <name evidence="1" type="ORF">PHMEG_00032487</name>
</gene>